<evidence type="ECO:0000313" key="2">
    <source>
        <dbReference type="EMBL" id="KAF6172167.1"/>
    </source>
</evidence>
<dbReference type="InterPro" id="IPR052929">
    <property type="entry name" value="RNase_H-like_EbsB-rel"/>
</dbReference>
<dbReference type="Proteomes" id="UP000541444">
    <property type="component" value="Unassembled WGS sequence"/>
</dbReference>
<dbReference type="Pfam" id="PF13456">
    <property type="entry name" value="RVT_3"/>
    <property type="match status" value="1"/>
</dbReference>
<dbReference type="PANTHER" id="PTHR47074:SF75">
    <property type="entry name" value="RNASE H TYPE-1 DOMAIN-CONTAINING PROTEIN"/>
    <property type="match status" value="1"/>
</dbReference>
<evidence type="ECO:0000313" key="3">
    <source>
        <dbReference type="Proteomes" id="UP000541444"/>
    </source>
</evidence>
<proteinExistence type="predicted"/>
<keyword evidence="3" id="KW-1185">Reference proteome</keyword>
<dbReference type="SUPFAM" id="SSF53098">
    <property type="entry name" value="Ribonuclease H-like"/>
    <property type="match status" value="1"/>
</dbReference>
<name>A0A7J7NYC5_9MAGN</name>
<reference evidence="2 3" key="1">
    <citation type="journal article" date="2020" name="IScience">
        <title>Genome Sequencing of the Endangered Kingdonia uniflora (Circaeasteraceae, Ranunculales) Reveals Potential Mechanisms of Evolutionary Specialization.</title>
        <authorList>
            <person name="Sun Y."/>
            <person name="Deng T."/>
            <person name="Zhang A."/>
            <person name="Moore M.J."/>
            <person name="Landis J.B."/>
            <person name="Lin N."/>
            <person name="Zhang H."/>
            <person name="Zhang X."/>
            <person name="Huang J."/>
            <person name="Zhang X."/>
            <person name="Sun H."/>
            <person name="Wang H."/>
        </authorList>
    </citation>
    <scope>NUCLEOTIDE SEQUENCE [LARGE SCALE GENOMIC DNA]</scope>
    <source>
        <strain evidence="2">TB1705</strain>
        <tissue evidence="2">Leaf</tissue>
    </source>
</reference>
<dbReference type="InterPro" id="IPR036397">
    <property type="entry name" value="RNaseH_sf"/>
</dbReference>
<dbReference type="OrthoDB" id="1752183at2759"/>
<dbReference type="InterPro" id="IPR044730">
    <property type="entry name" value="RNase_H-like_dom_plant"/>
</dbReference>
<sequence length="92" mass="9877">MPNKVKIRCDGSSIGNLGATGIGVVFQDSEGAILGEFNKAIGISTCFVAEILVILTGIQKVVARGWHNIWVISDSETAIRAFKKIKFLGSLR</sequence>
<comment type="caution">
    <text evidence="2">The sequence shown here is derived from an EMBL/GenBank/DDBJ whole genome shotgun (WGS) entry which is preliminary data.</text>
</comment>
<dbReference type="EMBL" id="JACGCM010000441">
    <property type="protein sequence ID" value="KAF6172167.1"/>
    <property type="molecule type" value="Genomic_DNA"/>
</dbReference>
<dbReference type="PROSITE" id="PS50879">
    <property type="entry name" value="RNASE_H_1"/>
    <property type="match status" value="1"/>
</dbReference>
<feature type="domain" description="RNase H type-1" evidence="1">
    <location>
        <begin position="1"/>
        <end position="92"/>
    </location>
</feature>
<dbReference type="AlphaFoldDB" id="A0A7J7NYC5"/>
<dbReference type="InterPro" id="IPR002156">
    <property type="entry name" value="RNaseH_domain"/>
</dbReference>
<organism evidence="2 3">
    <name type="scientific">Kingdonia uniflora</name>
    <dbReference type="NCBI Taxonomy" id="39325"/>
    <lineage>
        <taxon>Eukaryota</taxon>
        <taxon>Viridiplantae</taxon>
        <taxon>Streptophyta</taxon>
        <taxon>Embryophyta</taxon>
        <taxon>Tracheophyta</taxon>
        <taxon>Spermatophyta</taxon>
        <taxon>Magnoliopsida</taxon>
        <taxon>Ranunculales</taxon>
        <taxon>Circaeasteraceae</taxon>
        <taxon>Kingdonia</taxon>
    </lineage>
</organism>
<dbReference type="Gene3D" id="3.30.420.10">
    <property type="entry name" value="Ribonuclease H-like superfamily/Ribonuclease H"/>
    <property type="match status" value="1"/>
</dbReference>
<protein>
    <recommendedName>
        <fullName evidence="1">RNase H type-1 domain-containing protein</fullName>
    </recommendedName>
</protein>
<evidence type="ECO:0000259" key="1">
    <source>
        <dbReference type="PROSITE" id="PS50879"/>
    </source>
</evidence>
<dbReference type="GO" id="GO:0004523">
    <property type="term" value="F:RNA-DNA hybrid ribonuclease activity"/>
    <property type="evidence" value="ECO:0007669"/>
    <property type="project" value="InterPro"/>
</dbReference>
<accession>A0A7J7NYC5</accession>
<dbReference type="CDD" id="cd06222">
    <property type="entry name" value="RNase_H_like"/>
    <property type="match status" value="1"/>
</dbReference>
<dbReference type="GO" id="GO:0003676">
    <property type="term" value="F:nucleic acid binding"/>
    <property type="evidence" value="ECO:0007669"/>
    <property type="project" value="InterPro"/>
</dbReference>
<gene>
    <name evidence="2" type="ORF">GIB67_003859</name>
</gene>
<dbReference type="PANTHER" id="PTHR47074">
    <property type="entry name" value="BNAC02G40300D PROTEIN"/>
    <property type="match status" value="1"/>
</dbReference>
<dbReference type="InterPro" id="IPR012337">
    <property type="entry name" value="RNaseH-like_sf"/>
</dbReference>